<gene>
    <name evidence="3" type="ORF">BGI27_17365</name>
</gene>
<dbReference type="PANTHER" id="PTHR38045">
    <property type="entry name" value="CHROMOSOME 1, WHOLE GENOME SHOTGUN SEQUENCE"/>
    <property type="match status" value="1"/>
</dbReference>
<protein>
    <recommendedName>
        <fullName evidence="2">Heparinase II/III-like C-terminal domain-containing protein</fullName>
    </recommendedName>
</protein>
<name>A0ABQ7HKP8_9RHOO</name>
<sequence>MVLGALAVAEDAPELVADLLAAARQHAFIALEAYQPDGIYPEGPSYWSYGSSYEMLLIAALRSCVGEDWQLMAAPGLKQSAVFYAQSVGPAGKHFNFADGGEGQDLNPAIFYLAHELGQPALVQAKRAMIQRRQGLNERFAPLVALWWPEHAGSSLPALSFSGQGAQPLAIWRSSWTDPDALYFAIKGGGAAHNHAHMDGGSFVLDLDGIRWAKDLGMQDYNSLERRGIDLWNMKQSSPRWQVFRLGNAAHNTLSIADSLHDATGMASLRMQRENEALLDLTPLFLPGQLRQASRRARFLGDQVELEDEIHGVQPGSEIRWAMNTEAAIQLEDGAALLTLRGKRLRVEFSGSPVALEIRDISQPRNDYDQPNPNTRQLLARASAAPQGLWRLKVRFARG</sequence>
<dbReference type="PANTHER" id="PTHR38045:SF1">
    <property type="entry name" value="HEPARINASE II_III-LIKE PROTEIN"/>
    <property type="match status" value="1"/>
</dbReference>
<organism evidence="3 4">
    <name type="scientific">Candidatus Dactylopiibacterium carminicum</name>
    <dbReference type="NCBI Taxonomy" id="857335"/>
    <lineage>
        <taxon>Bacteria</taxon>
        <taxon>Pseudomonadati</taxon>
        <taxon>Pseudomonadota</taxon>
        <taxon>Betaproteobacteria</taxon>
        <taxon>Rhodocyclales</taxon>
        <taxon>Rhodocyclaceae</taxon>
        <taxon>Candidatus Dactylopiibacterium</taxon>
    </lineage>
</organism>
<dbReference type="Pfam" id="PF07940">
    <property type="entry name" value="Hepar_II_III_C"/>
    <property type="match status" value="1"/>
</dbReference>
<feature type="domain" description="Heparinase II/III-like C-terminal" evidence="2">
    <location>
        <begin position="182"/>
        <end position="381"/>
    </location>
</feature>
<reference evidence="3 4" key="1">
    <citation type="submission" date="2016-08" db="EMBL/GenBank/DDBJ databases">
        <title>Candidatus Dactylopiibacterium carminicum genome sequence.</title>
        <authorList>
            <person name="Ramirez-Puebla S.T."/>
            <person name="Ormeno-Orrillo E."/>
            <person name="Vera-Ponce De Leon A."/>
            <person name="Luis L."/>
            <person name="Sanchez-Flores A."/>
            <person name="Monica R."/>
            <person name="Martinez-Romero E."/>
        </authorList>
    </citation>
    <scope>NUCLEOTIDE SEQUENCE [LARGE SCALE GENOMIC DNA]</scope>
    <source>
        <strain evidence="3">END1</strain>
    </source>
</reference>
<comment type="subcellular location">
    <subcellularLocation>
        <location evidence="1">Cell envelope</location>
    </subcellularLocation>
</comment>
<evidence type="ECO:0000313" key="4">
    <source>
        <dbReference type="Proteomes" id="UP000623509"/>
    </source>
</evidence>
<dbReference type="RefSeq" id="WP_095526050.1">
    <property type="nucleotide sequence ID" value="NZ_MDUX01000106.1"/>
</dbReference>
<dbReference type="Gene3D" id="1.50.10.100">
    <property type="entry name" value="Chondroitin AC/alginate lyase"/>
    <property type="match status" value="1"/>
</dbReference>
<dbReference type="InterPro" id="IPR008929">
    <property type="entry name" value="Chondroitin_lyas"/>
</dbReference>
<dbReference type="SUPFAM" id="SSF48230">
    <property type="entry name" value="Chondroitin AC/alginate lyase"/>
    <property type="match status" value="1"/>
</dbReference>
<dbReference type="Gene3D" id="2.70.98.70">
    <property type="match status" value="1"/>
</dbReference>
<comment type="caution">
    <text evidence="3">The sequence shown here is derived from an EMBL/GenBank/DDBJ whole genome shotgun (WGS) entry which is preliminary data.</text>
</comment>
<evidence type="ECO:0000256" key="1">
    <source>
        <dbReference type="ARBA" id="ARBA00004196"/>
    </source>
</evidence>
<keyword evidence="4" id="KW-1185">Reference proteome</keyword>
<proteinExistence type="predicted"/>
<evidence type="ECO:0000259" key="2">
    <source>
        <dbReference type="Pfam" id="PF07940"/>
    </source>
</evidence>
<accession>A0ABQ7HKP8</accession>
<dbReference type="Proteomes" id="UP000623509">
    <property type="component" value="Unassembled WGS sequence"/>
</dbReference>
<dbReference type="InterPro" id="IPR012480">
    <property type="entry name" value="Hepar_II_III_C"/>
</dbReference>
<evidence type="ECO:0000313" key="3">
    <source>
        <dbReference type="EMBL" id="KAF7597703.1"/>
    </source>
</evidence>
<dbReference type="EMBL" id="MDUX01000106">
    <property type="protein sequence ID" value="KAF7597703.1"/>
    <property type="molecule type" value="Genomic_DNA"/>
</dbReference>